<proteinExistence type="predicted"/>
<evidence type="ECO:0000256" key="4">
    <source>
        <dbReference type="ARBA" id="ARBA00022692"/>
    </source>
</evidence>
<feature type="transmembrane region" description="Helical" evidence="8">
    <location>
        <begin position="539"/>
        <end position="560"/>
    </location>
</feature>
<dbReference type="Proteomes" id="UP000615760">
    <property type="component" value="Unassembled WGS sequence"/>
</dbReference>
<comment type="subcellular location">
    <subcellularLocation>
        <location evidence="1">Cell membrane</location>
        <topology evidence="1">Multi-pass membrane protein</topology>
    </subcellularLocation>
</comment>
<evidence type="ECO:0000256" key="7">
    <source>
        <dbReference type="ARBA" id="ARBA00023136"/>
    </source>
</evidence>
<comment type="caution">
    <text evidence="9">The sequence shown here is derived from an EMBL/GenBank/DDBJ whole genome shotgun (WGS) entry which is preliminary data.</text>
</comment>
<keyword evidence="7 8" id="KW-0472">Membrane</keyword>
<keyword evidence="2" id="KW-0813">Transport</keyword>
<evidence type="ECO:0000256" key="5">
    <source>
        <dbReference type="ARBA" id="ARBA00022989"/>
    </source>
</evidence>
<feature type="transmembrane region" description="Helical" evidence="8">
    <location>
        <begin position="128"/>
        <end position="153"/>
    </location>
</feature>
<dbReference type="Pfam" id="PF02386">
    <property type="entry name" value="TrkH"/>
    <property type="match status" value="1"/>
</dbReference>
<feature type="transmembrane region" description="Helical" evidence="8">
    <location>
        <begin position="74"/>
        <end position="93"/>
    </location>
</feature>
<feature type="transmembrane region" description="Helical" evidence="8">
    <location>
        <begin position="99"/>
        <end position="116"/>
    </location>
</feature>
<dbReference type="InterPro" id="IPR003445">
    <property type="entry name" value="Cat_transpt"/>
</dbReference>
<feature type="transmembrane region" description="Helical" evidence="8">
    <location>
        <begin position="159"/>
        <end position="182"/>
    </location>
</feature>
<dbReference type="EMBL" id="BMJE01000004">
    <property type="protein sequence ID" value="GGB78055.1"/>
    <property type="molecule type" value="Genomic_DNA"/>
</dbReference>
<reference evidence="10" key="1">
    <citation type="journal article" date="2019" name="Int. J. Syst. Evol. Microbiol.">
        <title>The Global Catalogue of Microorganisms (GCM) 10K type strain sequencing project: providing services to taxonomists for standard genome sequencing and annotation.</title>
        <authorList>
            <consortium name="The Broad Institute Genomics Platform"/>
            <consortium name="The Broad Institute Genome Sequencing Center for Infectious Disease"/>
            <person name="Wu L."/>
            <person name="Ma J."/>
        </authorList>
    </citation>
    <scope>NUCLEOTIDE SEQUENCE [LARGE SCALE GENOMIC DNA]</scope>
    <source>
        <strain evidence="10">CGMCC 1.15461</strain>
    </source>
</reference>
<feature type="transmembrane region" description="Helical" evidence="8">
    <location>
        <begin position="194"/>
        <end position="218"/>
    </location>
</feature>
<keyword evidence="10" id="KW-1185">Reference proteome</keyword>
<evidence type="ECO:0000313" key="10">
    <source>
        <dbReference type="Proteomes" id="UP000615760"/>
    </source>
</evidence>
<gene>
    <name evidence="9" type="ORF">GCM10007424_17680</name>
</gene>
<protein>
    <submittedName>
        <fullName evidence="9">Potassium transporter</fullName>
    </submittedName>
</protein>
<accession>A0ABQ1JX63</accession>
<feature type="transmembrane region" description="Helical" evidence="8">
    <location>
        <begin position="278"/>
        <end position="294"/>
    </location>
</feature>
<evidence type="ECO:0000256" key="3">
    <source>
        <dbReference type="ARBA" id="ARBA00022475"/>
    </source>
</evidence>
<feature type="transmembrane region" description="Helical" evidence="8">
    <location>
        <begin position="482"/>
        <end position="503"/>
    </location>
</feature>
<feature type="transmembrane region" description="Helical" evidence="8">
    <location>
        <begin position="509"/>
        <end position="527"/>
    </location>
</feature>
<evidence type="ECO:0000256" key="6">
    <source>
        <dbReference type="ARBA" id="ARBA00023065"/>
    </source>
</evidence>
<organism evidence="9 10">
    <name type="scientific">Flavobacterium suaedae</name>
    <dbReference type="NCBI Taxonomy" id="1767027"/>
    <lineage>
        <taxon>Bacteria</taxon>
        <taxon>Pseudomonadati</taxon>
        <taxon>Bacteroidota</taxon>
        <taxon>Flavobacteriia</taxon>
        <taxon>Flavobacteriales</taxon>
        <taxon>Flavobacteriaceae</taxon>
        <taxon>Flavobacterium</taxon>
    </lineage>
</organism>
<feature type="transmembrane region" description="Helical" evidence="8">
    <location>
        <begin position="245"/>
        <end position="266"/>
    </location>
</feature>
<evidence type="ECO:0000256" key="2">
    <source>
        <dbReference type="ARBA" id="ARBA00022448"/>
    </source>
</evidence>
<name>A0ABQ1JX63_9FLAO</name>
<keyword evidence="3" id="KW-1003">Cell membrane</keyword>
<feature type="transmembrane region" description="Helical" evidence="8">
    <location>
        <begin position="359"/>
        <end position="381"/>
    </location>
</feature>
<keyword evidence="6" id="KW-0406">Ion transport</keyword>
<feature type="transmembrane region" description="Helical" evidence="8">
    <location>
        <begin position="12"/>
        <end position="30"/>
    </location>
</feature>
<evidence type="ECO:0000256" key="8">
    <source>
        <dbReference type="SAM" id="Phobius"/>
    </source>
</evidence>
<evidence type="ECO:0000256" key="1">
    <source>
        <dbReference type="ARBA" id="ARBA00004651"/>
    </source>
</evidence>
<feature type="transmembrane region" description="Helical" evidence="8">
    <location>
        <begin position="42"/>
        <end position="62"/>
    </location>
</feature>
<keyword evidence="5 8" id="KW-1133">Transmembrane helix</keyword>
<evidence type="ECO:0000313" key="9">
    <source>
        <dbReference type="EMBL" id="GGB78055.1"/>
    </source>
</evidence>
<feature type="transmembrane region" description="Helical" evidence="8">
    <location>
        <begin position="417"/>
        <end position="436"/>
    </location>
</feature>
<keyword evidence="4 8" id="KW-0812">Transmembrane</keyword>
<dbReference type="PANTHER" id="PTHR32024">
    <property type="entry name" value="TRK SYSTEM POTASSIUM UPTAKE PROTEIN TRKG-RELATED"/>
    <property type="match status" value="1"/>
</dbReference>
<feature type="transmembrane region" description="Helical" evidence="8">
    <location>
        <begin position="314"/>
        <end position="338"/>
    </location>
</feature>
<dbReference type="RefSeq" id="WP_188620915.1">
    <property type="nucleotide sequence ID" value="NZ_BMJE01000004.1"/>
</dbReference>
<dbReference type="PANTHER" id="PTHR32024:SF1">
    <property type="entry name" value="KTR SYSTEM POTASSIUM UPTAKE PROTEIN B"/>
    <property type="match status" value="1"/>
</dbReference>
<sequence length="578" mass="64233">MFKNISNVLSKIYGFVDILLITFLIFDFGFEDTVSTWFDHKTLFFTLIIISLIIFNVLRFIYSHNMSLKKMLKANILILVITLIASGITFSYSDDFDRLYNTNLVIDTGLILYFFLRLTSLLRKLYALYYNPTILFVGSFAVTGFIGAFLLMLPNATTHGISFIDALFTSISAVCVTGLIVLDTATDFTFMGKTVIICLIQLGGIGMLTFTSFFAFFFKQGASFREGMNVGSFMDSENLQNVMRFAMRVVAFTVGIEVVGALLIYWFIADIPEIENKAFFSVFHSISAFCNAGFSTFSQGLSDAAISHAYGFQWIIMHLIILGGLGYNIVFNFLKYVSDFVINSITHRRIHSPVRVLTLNSRIVIITTAILLTVGSFFFFFTEAHRAFAHESTLGRVTSAAFTSVTARTAGFNTYDFASLSMPAILFVIFLMWIGASPGSTGGGIKTSTFALATLNIISIAKGKERIELRGRKINNQSVKRAFAIICISLMVIGSGVLMILFFEEDYSLIQIAFEVFSAFSTVGLSLGITASLSIGSKYVLIVVMFLGRIGLLNLLIGMLKHVEAHSYEYPEENILIN</sequence>